<organism evidence="9 10">
    <name type="scientific">Phellinidium pouzarii</name>
    <dbReference type="NCBI Taxonomy" id="167371"/>
    <lineage>
        <taxon>Eukaryota</taxon>
        <taxon>Fungi</taxon>
        <taxon>Dikarya</taxon>
        <taxon>Basidiomycota</taxon>
        <taxon>Agaricomycotina</taxon>
        <taxon>Agaricomycetes</taxon>
        <taxon>Hymenochaetales</taxon>
        <taxon>Hymenochaetaceae</taxon>
        <taxon>Phellinidium</taxon>
    </lineage>
</organism>
<dbReference type="EMBL" id="SGPK01000152">
    <property type="protein sequence ID" value="THH07253.1"/>
    <property type="molecule type" value="Genomic_DNA"/>
</dbReference>
<dbReference type="Gene3D" id="1.20.930.60">
    <property type="match status" value="1"/>
</dbReference>
<dbReference type="GO" id="GO:0046872">
    <property type="term" value="F:metal ion binding"/>
    <property type="evidence" value="ECO:0007669"/>
    <property type="project" value="UniProtKB-UniRule"/>
</dbReference>
<dbReference type="GO" id="GO:0097023">
    <property type="term" value="F:fructose 6-phosphate aldolase activity"/>
    <property type="evidence" value="ECO:0007669"/>
    <property type="project" value="RHEA"/>
</dbReference>
<evidence type="ECO:0000259" key="8">
    <source>
        <dbReference type="Pfam" id="PF01937"/>
    </source>
</evidence>
<dbReference type="Pfam" id="PF01937">
    <property type="entry name" value="ARMT1-like_dom"/>
    <property type="match status" value="1"/>
</dbReference>
<comment type="similarity">
    <text evidence="2 7">Belongs to the damage-control phosphatase family. Sugar phosphate phosphatase III subfamily.</text>
</comment>
<dbReference type="InterPro" id="IPR002791">
    <property type="entry name" value="ARMT1-like_metal-bd"/>
</dbReference>
<protein>
    <recommendedName>
        <fullName evidence="7">Sugar phosphate phosphatase</fullName>
        <ecNumber evidence="7">3.1.3.-</ecNumber>
    </recommendedName>
</protein>
<dbReference type="InterPro" id="IPR039763">
    <property type="entry name" value="ARMT1"/>
</dbReference>
<name>A0A4V6S176_9AGAM</name>
<accession>A0A4V6S176</accession>
<dbReference type="AlphaFoldDB" id="A0A4V6S176"/>
<evidence type="ECO:0000256" key="4">
    <source>
        <dbReference type="ARBA" id="ARBA00022801"/>
    </source>
</evidence>
<dbReference type="GO" id="GO:0103026">
    <property type="term" value="F:fructose-1-phosphatase activity"/>
    <property type="evidence" value="ECO:0007669"/>
    <property type="project" value="RHEA"/>
</dbReference>
<evidence type="ECO:0000313" key="10">
    <source>
        <dbReference type="Proteomes" id="UP000308199"/>
    </source>
</evidence>
<evidence type="ECO:0000256" key="2">
    <source>
        <dbReference type="ARBA" id="ARBA00009519"/>
    </source>
</evidence>
<dbReference type="PANTHER" id="PTHR12260:SF6">
    <property type="entry name" value="DAMAGE-CONTROL PHOSPHATASE ARMT1"/>
    <property type="match status" value="1"/>
</dbReference>
<dbReference type="EC" id="3.1.3.-" evidence="7"/>
<evidence type="ECO:0000256" key="7">
    <source>
        <dbReference type="RuleBase" id="RU367030"/>
    </source>
</evidence>
<evidence type="ECO:0000256" key="5">
    <source>
        <dbReference type="ARBA" id="ARBA00023211"/>
    </source>
</evidence>
<dbReference type="Gene3D" id="3.40.50.10880">
    <property type="entry name" value="Uncharacterised protein PF01937, DUF89, domain 3"/>
    <property type="match status" value="1"/>
</dbReference>
<comment type="domain">
    <text evidence="7">Subfamily III proteins have a conserved RTxK motif about 40-50 residues from the C-terminus; the threonine may be replaced by serine or cysteine.</text>
</comment>
<comment type="caution">
    <text evidence="9">The sequence shown here is derived from an EMBL/GenBank/DDBJ whole genome shotgun (WGS) entry which is preliminary data.</text>
</comment>
<dbReference type="PANTHER" id="PTHR12260">
    <property type="entry name" value="DAMAGE-CONTROL PHOSPHATASE ARMT1"/>
    <property type="match status" value="1"/>
</dbReference>
<proteinExistence type="inferred from homology"/>
<dbReference type="InterPro" id="IPR036075">
    <property type="entry name" value="ARMT-1-like_metal-bd_sf"/>
</dbReference>
<keyword evidence="3 7" id="KW-0479">Metal-binding</keyword>
<dbReference type="GO" id="GO:0006974">
    <property type="term" value="P:DNA damage response"/>
    <property type="evidence" value="ECO:0007669"/>
    <property type="project" value="TreeGrafter"/>
</dbReference>
<comment type="catalytic activity">
    <reaction evidence="6 7">
        <text>beta-D-fructose 6-phosphate = dihydroxyacetone + D-glyceraldehyde 3-phosphate</text>
        <dbReference type="Rhea" id="RHEA:28002"/>
        <dbReference type="ChEBI" id="CHEBI:16016"/>
        <dbReference type="ChEBI" id="CHEBI:57634"/>
        <dbReference type="ChEBI" id="CHEBI:59776"/>
    </reaction>
</comment>
<dbReference type="OrthoDB" id="541375at2759"/>
<keyword evidence="5 7" id="KW-0464">Manganese</keyword>
<comment type="cofactor">
    <cofactor evidence="7">
        <name>Mn(2+)</name>
        <dbReference type="ChEBI" id="CHEBI:29035"/>
    </cofactor>
    <cofactor evidence="7">
        <name>Ni(2+)</name>
        <dbReference type="ChEBI" id="CHEBI:49786"/>
    </cofactor>
</comment>
<keyword evidence="4 7" id="KW-0378">Hydrolase</keyword>
<evidence type="ECO:0000313" key="9">
    <source>
        <dbReference type="EMBL" id="THH07253.1"/>
    </source>
</evidence>
<reference evidence="9 10" key="1">
    <citation type="submission" date="2019-02" db="EMBL/GenBank/DDBJ databases">
        <title>Genome sequencing of the rare red list fungi Phellinidium pouzarii.</title>
        <authorList>
            <person name="Buettner E."/>
            <person name="Kellner H."/>
        </authorList>
    </citation>
    <scope>NUCLEOTIDE SEQUENCE [LARGE SCALE GENOMIC DNA]</scope>
    <source>
        <strain evidence="9 10">DSM 108285</strain>
    </source>
</reference>
<dbReference type="SUPFAM" id="SSF111321">
    <property type="entry name" value="AF1104-like"/>
    <property type="match status" value="1"/>
</dbReference>
<sequence>MSSFKPSYLPYDPTDRNGFSYESVATRWPIIITKLIDQVHRVNHELTMEAAAVDGAQADVLRERIEEGKSIIAKVSKLKYEMARDRPLQPIEQDGEADVATYNNELKVLAEEEKNTWFSCPWLYAECYMYRLLRSWFSMTAHWKDYDPFFIGKQDSFKASSAAIYKLATTMHELEETKTELDGDQSKLALLFNEMIQMCLWGNATDLSLLTNLTHDDILKLQSVGKDAQEERKAFLLHDDEKDAFTHLVTLRDARIDFILDNAGFELFTDLVFADFLVTYTPYVSKVVFHPKSIPWFVSDVTPFDFNSLFASLLSSSFFLSDAPSADARSHLTGMVHRWNTYIVNGAFALSVPPSTRLGEPNENYDFWTMPYPYWEMKAKAPKLYENLKESRLVIFKANGVLREISITESLFLSPSSTNTYTFSQIPGRLTGDVRWPASTTVHEAIGPLAGAFPILSLRTSKADVVVGVNQAKADALDASGEKWRVNGKYAMISFVQCSGN</sequence>
<evidence type="ECO:0000256" key="6">
    <source>
        <dbReference type="ARBA" id="ARBA00048809"/>
    </source>
</evidence>
<feature type="domain" description="Damage-control phosphatase ARMT1-like metal-binding" evidence="8">
    <location>
        <begin position="25"/>
        <end position="473"/>
    </location>
</feature>
<evidence type="ECO:0000256" key="1">
    <source>
        <dbReference type="ARBA" id="ARBA00001326"/>
    </source>
</evidence>
<gene>
    <name evidence="9" type="ORF">EW145_g3507</name>
</gene>
<comment type="function">
    <text evidence="7">Metal-dependent phosphatase that shows phosphatase activity against several substrates, including fructose-1-phosphate and fructose-6-phosphate. Its preference for fructose-1-phosphate, a strong glycating agent that causes DNA damage rather than a canonical yeast metabolite, suggests a damage-control function in hexose phosphate metabolism.</text>
</comment>
<dbReference type="FunFam" id="1.20.930.60:FF:000002">
    <property type="entry name" value="Protein-glutamate O-methyltransferase C1393.13"/>
    <property type="match status" value="1"/>
</dbReference>
<dbReference type="GO" id="GO:0005634">
    <property type="term" value="C:nucleus"/>
    <property type="evidence" value="ECO:0007669"/>
    <property type="project" value="TreeGrafter"/>
</dbReference>
<evidence type="ECO:0000256" key="3">
    <source>
        <dbReference type="ARBA" id="ARBA00022723"/>
    </source>
</evidence>
<keyword evidence="10" id="KW-1185">Reference proteome</keyword>
<comment type="catalytic activity">
    <reaction evidence="1 7">
        <text>beta-D-fructose 1-phosphate + H2O = D-fructose + phosphate</text>
        <dbReference type="Rhea" id="RHEA:35603"/>
        <dbReference type="ChEBI" id="CHEBI:15377"/>
        <dbReference type="ChEBI" id="CHEBI:37721"/>
        <dbReference type="ChEBI" id="CHEBI:43474"/>
        <dbReference type="ChEBI" id="CHEBI:138881"/>
    </reaction>
</comment>
<dbReference type="Proteomes" id="UP000308199">
    <property type="component" value="Unassembled WGS sequence"/>
</dbReference>